<keyword evidence="1" id="KW-0548">Nucleotidyltransferase</keyword>
<dbReference type="AlphaFoldDB" id="A0A5A7UIC2"/>
<keyword evidence="1" id="KW-0695">RNA-directed DNA polymerase</keyword>
<sequence>MFHWPFKNIVFGALDLEQGVEANREKARTMVNWPQPKDVSELRGFLGLTGYRRRFVRKYGDIAGPFTKLLRKNVFNLSEEASTGFEELIRAMVSVPFMAPSNFTLSFVIETVLFGLSYRRTQGQ</sequence>
<dbReference type="Gene3D" id="3.30.70.270">
    <property type="match status" value="1"/>
</dbReference>
<organism evidence="1 2">
    <name type="scientific">Cucumis melo var. makuwa</name>
    <name type="common">Oriental melon</name>
    <dbReference type="NCBI Taxonomy" id="1194695"/>
    <lineage>
        <taxon>Eukaryota</taxon>
        <taxon>Viridiplantae</taxon>
        <taxon>Streptophyta</taxon>
        <taxon>Embryophyta</taxon>
        <taxon>Tracheophyta</taxon>
        <taxon>Spermatophyta</taxon>
        <taxon>Magnoliopsida</taxon>
        <taxon>eudicotyledons</taxon>
        <taxon>Gunneridae</taxon>
        <taxon>Pentapetalae</taxon>
        <taxon>rosids</taxon>
        <taxon>fabids</taxon>
        <taxon>Cucurbitales</taxon>
        <taxon>Cucurbitaceae</taxon>
        <taxon>Benincaseae</taxon>
        <taxon>Cucumis</taxon>
    </lineage>
</organism>
<dbReference type="GO" id="GO:0003964">
    <property type="term" value="F:RNA-directed DNA polymerase activity"/>
    <property type="evidence" value="ECO:0007669"/>
    <property type="project" value="UniProtKB-KW"/>
</dbReference>
<dbReference type="STRING" id="1194695.A0A5A7UIC2"/>
<protein>
    <submittedName>
        <fullName evidence="1">Reverse transcriptase</fullName>
    </submittedName>
</protein>
<comment type="caution">
    <text evidence="1">The sequence shown here is derived from an EMBL/GenBank/DDBJ whole genome shotgun (WGS) entry which is preliminary data.</text>
</comment>
<dbReference type="OrthoDB" id="1909920at2759"/>
<reference evidence="1 2" key="1">
    <citation type="submission" date="2019-08" db="EMBL/GenBank/DDBJ databases">
        <title>Draft genome sequences of two oriental melons (Cucumis melo L. var makuwa).</title>
        <authorList>
            <person name="Kwon S.-Y."/>
        </authorList>
    </citation>
    <scope>NUCLEOTIDE SEQUENCE [LARGE SCALE GENOMIC DNA]</scope>
    <source>
        <strain evidence="2">cv. SW 3</strain>
        <tissue evidence="1">Leaf</tissue>
    </source>
</reference>
<evidence type="ECO:0000313" key="2">
    <source>
        <dbReference type="Proteomes" id="UP000321393"/>
    </source>
</evidence>
<dbReference type="SUPFAM" id="SSF56672">
    <property type="entry name" value="DNA/RNA polymerases"/>
    <property type="match status" value="1"/>
</dbReference>
<dbReference type="InterPro" id="IPR043128">
    <property type="entry name" value="Rev_trsase/Diguanyl_cyclase"/>
</dbReference>
<dbReference type="InterPro" id="IPR043502">
    <property type="entry name" value="DNA/RNA_pol_sf"/>
</dbReference>
<keyword evidence="1" id="KW-0808">Transferase</keyword>
<dbReference type="Proteomes" id="UP000321393">
    <property type="component" value="Unassembled WGS sequence"/>
</dbReference>
<gene>
    <name evidence="1" type="ORF">E6C27_scaffold102G00140</name>
</gene>
<name>A0A5A7UIC2_CUCMM</name>
<dbReference type="PANTHER" id="PTHR33064">
    <property type="entry name" value="POL PROTEIN"/>
    <property type="match status" value="1"/>
</dbReference>
<dbReference type="PANTHER" id="PTHR33064:SF40">
    <property type="entry name" value="REVERSE TRANSCRIPTASE_RETROTRANSPOSON-DERIVED PROTEIN RNASE H-LIKE DOMAIN-CONTAINING PROTEIN"/>
    <property type="match status" value="1"/>
</dbReference>
<proteinExistence type="predicted"/>
<dbReference type="InterPro" id="IPR051320">
    <property type="entry name" value="Viral_Replic_Matur_Polypro"/>
</dbReference>
<accession>A0A5A7UIC2</accession>
<dbReference type="FunFam" id="3.30.70.270:FF:000020">
    <property type="entry name" value="Transposon Tf2-6 polyprotein-like Protein"/>
    <property type="match status" value="1"/>
</dbReference>
<dbReference type="EMBL" id="SSTE01009593">
    <property type="protein sequence ID" value="KAA0053229.1"/>
    <property type="molecule type" value="Genomic_DNA"/>
</dbReference>
<evidence type="ECO:0000313" key="1">
    <source>
        <dbReference type="EMBL" id="KAA0053229.1"/>
    </source>
</evidence>